<reference evidence="7 9" key="1">
    <citation type="submission" date="2016-11" db="EMBL/GenBank/DDBJ databases">
        <authorList>
            <person name="Klemetsen T."/>
        </authorList>
    </citation>
    <scope>NUCLEOTIDE SEQUENCE [LARGE SCALE GENOMIC DNA]</scope>
    <source>
        <strain evidence="7">MT 2528</strain>
    </source>
</reference>
<reference evidence="8 10" key="2">
    <citation type="submission" date="2016-11" db="EMBL/GenBank/DDBJ databases">
        <authorList>
            <person name="Jaros S."/>
            <person name="Januszkiewicz K."/>
            <person name="Wedrychowicz H."/>
        </authorList>
    </citation>
    <scope>NUCLEOTIDE SEQUENCE [LARGE SCALE GENOMIC DNA]</scope>
    <source>
        <strain evidence="8">NVI 5450</strain>
    </source>
</reference>
<evidence type="ECO:0000256" key="3">
    <source>
        <dbReference type="ARBA" id="ARBA00012918"/>
    </source>
</evidence>
<organism evidence="8 10">
    <name type="scientific">Moritella viscosa</name>
    <dbReference type="NCBI Taxonomy" id="80854"/>
    <lineage>
        <taxon>Bacteria</taxon>
        <taxon>Pseudomonadati</taxon>
        <taxon>Pseudomonadota</taxon>
        <taxon>Gammaproteobacteria</taxon>
        <taxon>Alteromonadales</taxon>
        <taxon>Moritellaceae</taxon>
        <taxon>Moritella</taxon>
    </lineage>
</organism>
<dbReference type="PATRIC" id="fig|80854.5.peg.4353"/>
<dbReference type="EMBL" id="FPLD01000065">
    <property type="protein sequence ID" value="SGZ01461.1"/>
    <property type="molecule type" value="Genomic_DNA"/>
</dbReference>
<dbReference type="FunFam" id="3.40.710.10:FF:000005">
    <property type="entry name" value="Glutaminase"/>
    <property type="match status" value="1"/>
</dbReference>
<feature type="binding site" evidence="6">
    <location>
        <position position="259"/>
    </location>
    <ligand>
        <name>substrate</name>
    </ligand>
</feature>
<accession>A0A090II57</accession>
<dbReference type="PANTHER" id="PTHR12544:SF29">
    <property type="entry name" value="GLUTAMINASE"/>
    <property type="match status" value="1"/>
</dbReference>
<proteinExistence type="inferred from homology"/>
<dbReference type="NCBIfam" id="NF002132">
    <property type="entry name" value="PRK00971.1-1"/>
    <property type="match status" value="1"/>
</dbReference>
<evidence type="ECO:0000256" key="2">
    <source>
        <dbReference type="ARBA" id="ARBA00011881"/>
    </source>
</evidence>
<dbReference type="OrthoDB" id="9788822at2"/>
<evidence type="ECO:0000313" key="7">
    <source>
        <dbReference type="EMBL" id="SGY91740.1"/>
    </source>
</evidence>
<dbReference type="Proteomes" id="UP000182660">
    <property type="component" value="Unassembled WGS sequence"/>
</dbReference>
<feature type="binding site" evidence="6">
    <location>
        <position position="189"/>
    </location>
    <ligand>
        <name>substrate</name>
    </ligand>
</feature>
<dbReference type="Pfam" id="PF04960">
    <property type="entry name" value="Glutaminase"/>
    <property type="match status" value="1"/>
</dbReference>
<feature type="binding site" evidence="6">
    <location>
        <position position="241"/>
    </location>
    <ligand>
        <name>substrate</name>
    </ligand>
</feature>
<dbReference type="GO" id="GO:0004359">
    <property type="term" value="F:glutaminase activity"/>
    <property type="evidence" value="ECO:0007669"/>
    <property type="project" value="UniProtKB-UniRule"/>
</dbReference>
<keyword evidence="4 6" id="KW-0378">Hydrolase</keyword>
<evidence type="ECO:0000256" key="4">
    <source>
        <dbReference type="ARBA" id="ARBA00022801"/>
    </source>
</evidence>
<dbReference type="STRING" id="80854.MVIS_4103"/>
<evidence type="ECO:0000313" key="8">
    <source>
        <dbReference type="EMBL" id="SGZ01461.1"/>
    </source>
</evidence>
<protein>
    <recommendedName>
        <fullName evidence="3 6">Glutaminase</fullName>
        <ecNumber evidence="3 6">3.5.1.2</ecNumber>
    </recommendedName>
</protein>
<dbReference type="InterPro" id="IPR015868">
    <property type="entry name" value="Glutaminase"/>
</dbReference>
<dbReference type="GO" id="GO:0006537">
    <property type="term" value="P:glutamate biosynthetic process"/>
    <property type="evidence" value="ECO:0007669"/>
    <property type="project" value="TreeGrafter"/>
</dbReference>
<evidence type="ECO:0000256" key="1">
    <source>
        <dbReference type="ARBA" id="ARBA00011076"/>
    </source>
</evidence>
<dbReference type="Proteomes" id="UP000183794">
    <property type="component" value="Unassembled WGS sequence"/>
</dbReference>
<dbReference type="HOGENOM" id="CLU_027932_1_1_6"/>
<dbReference type="PANTHER" id="PTHR12544">
    <property type="entry name" value="GLUTAMINASE"/>
    <property type="match status" value="1"/>
</dbReference>
<evidence type="ECO:0000256" key="5">
    <source>
        <dbReference type="ARBA" id="ARBA00049534"/>
    </source>
</evidence>
<keyword evidence="9" id="KW-1185">Reference proteome</keyword>
<feature type="binding site" evidence="6">
    <location>
        <position position="165"/>
    </location>
    <ligand>
        <name>substrate</name>
    </ligand>
</feature>
<dbReference type="NCBIfam" id="TIGR03814">
    <property type="entry name" value="Gln_ase"/>
    <property type="match status" value="1"/>
</dbReference>
<dbReference type="EMBL" id="FPLJ01000052">
    <property type="protein sequence ID" value="SGY91740.1"/>
    <property type="molecule type" value="Genomic_DNA"/>
</dbReference>
<dbReference type="HAMAP" id="MF_00313">
    <property type="entry name" value="Glutaminase"/>
    <property type="match status" value="1"/>
</dbReference>
<dbReference type="RefSeq" id="WP_045112040.1">
    <property type="nucleotide sequence ID" value="NZ_CAWQZC010000152.1"/>
</dbReference>
<dbReference type="AlphaFoldDB" id="A0A090II57"/>
<dbReference type="EC" id="3.5.1.2" evidence="3 6"/>
<dbReference type="Gene3D" id="3.40.710.10">
    <property type="entry name" value="DD-peptidase/beta-lactamase superfamily"/>
    <property type="match status" value="1"/>
</dbReference>
<comment type="catalytic activity">
    <reaction evidence="5 6">
        <text>L-glutamine + H2O = L-glutamate + NH4(+)</text>
        <dbReference type="Rhea" id="RHEA:15889"/>
        <dbReference type="ChEBI" id="CHEBI:15377"/>
        <dbReference type="ChEBI" id="CHEBI:28938"/>
        <dbReference type="ChEBI" id="CHEBI:29985"/>
        <dbReference type="ChEBI" id="CHEBI:58359"/>
        <dbReference type="EC" id="3.5.1.2"/>
    </reaction>
</comment>
<dbReference type="GO" id="GO:0006543">
    <property type="term" value="P:L-glutamine catabolic process"/>
    <property type="evidence" value="ECO:0007669"/>
    <property type="project" value="TreeGrafter"/>
</dbReference>
<dbReference type="NCBIfam" id="NF002133">
    <property type="entry name" value="PRK00971.1-2"/>
    <property type="match status" value="1"/>
</dbReference>
<dbReference type="SUPFAM" id="SSF56601">
    <property type="entry name" value="beta-lactamase/transpeptidase-like"/>
    <property type="match status" value="1"/>
</dbReference>
<feature type="binding site" evidence="6">
    <location>
        <position position="114"/>
    </location>
    <ligand>
        <name>substrate</name>
    </ligand>
</feature>
<dbReference type="KEGG" id="mvs:MVIS_4103"/>
<name>A0A090II57_9GAMM</name>
<dbReference type="InterPro" id="IPR012338">
    <property type="entry name" value="Beta-lactam/transpept-like"/>
</dbReference>
<feature type="binding site" evidence="6">
    <location>
        <position position="63"/>
    </location>
    <ligand>
        <name>substrate</name>
    </ligand>
</feature>
<evidence type="ECO:0000256" key="6">
    <source>
        <dbReference type="HAMAP-Rule" id="MF_00313"/>
    </source>
</evidence>
<comment type="subunit">
    <text evidence="2 6">Homotetramer.</text>
</comment>
<gene>
    <name evidence="6" type="primary">glsA</name>
    <name evidence="7" type="ORF">MT2528_2236</name>
    <name evidence="8" type="ORF">NVI5450_2436</name>
</gene>
<evidence type="ECO:0000313" key="10">
    <source>
        <dbReference type="Proteomes" id="UP000183794"/>
    </source>
</evidence>
<evidence type="ECO:0000313" key="9">
    <source>
        <dbReference type="Proteomes" id="UP000182660"/>
    </source>
</evidence>
<feature type="binding site" evidence="6">
    <location>
        <position position="158"/>
    </location>
    <ligand>
        <name>substrate</name>
    </ligand>
</feature>
<dbReference type="GeneID" id="61296095"/>
<keyword evidence="6" id="KW-0007">Acetylation</keyword>
<sequence length="305" mass="33255">MLSNASLEELLDEIRPLIGEGHVADYIPALANVNPNQLGIAVCMANGDVFTAGDADIRFSIQSISKVFALTAALTRFSEDELWTRVGREPSGQAYNSLIQLEFEKGKPRNPFINAGALVVADMLQSRLSAPKQRMLELLRKLANSTDIYIDYDVADSEFEHMARNAAIAYLMKSHGNFSNHVETVLQSYFSYCAINMNCVELATAFSFLAKKGIPCHRNKSLVSERCTRRLNALLATCGLYDESGDFAFRVGMPAKSGVGGGIAAVIPGKLTVCVWSPELNESGNSLAGTALLELFSERFGHSIF</sequence>
<comment type="similarity">
    <text evidence="1 6">Belongs to the glutaminase family.</text>
</comment>